<accession>A0ABQ9V7U2</accession>
<evidence type="ECO:0000313" key="3">
    <source>
        <dbReference type="Proteomes" id="UP001266305"/>
    </source>
</evidence>
<feature type="region of interest" description="Disordered" evidence="1">
    <location>
        <begin position="1"/>
        <end position="46"/>
    </location>
</feature>
<evidence type="ECO:0000313" key="2">
    <source>
        <dbReference type="EMBL" id="KAK2105216.1"/>
    </source>
</evidence>
<sequence>MEMSLVPNPTALEPARSDLGAGKGHDLEHTGHQKTPRGPGPKQEDWLCLESPPLLISLSPPEGFFSPPYPNAHSGPSLLALGWQKTKVQAPAERSRGARNTLFPNANPKRGQLRVQCAELSCSSEIYRVEMGVAPDSTALEPAQLDSRAMTCSALATRRRPKIPNHPKKIELLQDKLEDSLGLF</sequence>
<reference evidence="2 3" key="1">
    <citation type="submission" date="2023-05" db="EMBL/GenBank/DDBJ databases">
        <title>B98-5 Cell Line De Novo Hybrid Assembly: An Optical Mapping Approach.</title>
        <authorList>
            <person name="Kananen K."/>
            <person name="Auerbach J.A."/>
            <person name="Kautto E."/>
            <person name="Blachly J.S."/>
        </authorList>
    </citation>
    <scope>NUCLEOTIDE SEQUENCE [LARGE SCALE GENOMIC DNA]</scope>
    <source>
        <strain evidence="2">B95-8</strain>
        <tissue evidence="2">Cell line</tissue>
    </source>
</reference>
<gene>
    <name evidence="2" type="ORF">P7K49_014730</name>
</gene>
<name>A0ABQ9V7U2_SAGOE</name>
<dbReference type="Proteomes" id="UP001266305">
    <property type="component" value="Unassembled WGS sequence"/>
</dbReference>
<dbReference type="EMBL" id="JASSZA010000007">
    <property type="protein sequence ID" value="KAK2105216.1"/>
    <property type="molecule type" value="Genomic_DNA"/>
</dbReference>
<protein>
    <submittedName>
        <fullName evidence="2">Uncharacterized protein</fullName>
    </submittedName>
</protein>
<evidence type="ECO:0000256" key="1">
    <source>
        <dbReference type="SAM" id="MobiDB-lite"/>
    </source>
</evidence>
<keyword evidence="3" id="KW-1185">Reference proteome</keyword>
<proteinExistence type="predicted"/>
<organism evidence="2 3">
    <name type="scientific">Saguinus oedipus</name>
    <name type="common">Cotton-top tamarin</name>
    <name type="synonym">Oedipomidas oedipus</name>
    <dbReference type="NCBI Taxonomy" id="9490"/>
    <lineage>
        <taxon>Eukaryota</taxon>
        <taxon>Metazoa</taxon>
        <taxon>Chordata</taxon>
        <taxon>Craniata</taxon>
        <taxon>Vertebrata</taxon>
        <taxon>Euteleostomi</taxon>
        <taxon>Mammalia</taxon>
        <taxon>Eutheria</taxon>
        <taxon>Euarchontoglires</taxon>
        <taxon>Primates</taxon>
        <taxon>Haplorrhini</taxon>
        <taxon>Platyrrhini</taxon>
        <taxon>Cebidae</taxon>
        <taxon>Callitrichinae</taxon>
        <taxon>Saguinus</taxon>
    </lineage>
</organism>
<comment type="caution">
    <text evidence="2">The sequence shown here is derived from an EMBL/GenBank/DDBJ whole genome shotgun (WGS) entry which is preliminary data.</text>
</comment>